<dbReference type="EMBL" id="BPQB01000001">
    <property type="protein sequence ID" value="GJE84886.1"/>
    <property type="molecule type" value="Genomic_DNA"/>
</dbReference>
<evidence type="ECO:0000256" key="1">
    <source>
        <dbReference type="SAM" id="MobiDB-lite"/>
    </source>
</evidence>
<feature type="compositionally biased region" description="Acidic residues" evidence="1">
    <location>
        <begin position="262"/>
        <end position="312"/>
    </location>
</feature>
<dbReference type="AlphaFoldDB" id="A0A9P3FYH3"/>
<feature type="region of interest" description="Disordered" evidence="1">
    <location>
        <begin position="201"/>
        <end position="325"/>
    </location>
</feature>
<organism evidence="2 3">
    <name type="scientific">Phanerochaete sordida</name>
    <dbReference type="NCBI Taxonomy" id="48140"/>
    <lineage>
        <taxon>Eukaryota</taxon>
        <taxon>Fungi</taxon>
        <taxon>Dikarya</taxon>
        <taxon>Basidiomycota</taxon>
        <taxon>Agaricomycotina</taxon>
        <taxon>Agaricomycetes</taxon>
        <taxon>Polyporales</taxon>
        <taxon>Phanerochaetaceae</taxon>
        <taxon>Phanerochaete</taxon>
    </lineage>
</organism>
<evidence type="ECO:0000313" key="3">
    <source>
        <dbReference type="Proteomes" id="UP000703269"/>
    </source>
</evidence>
<accession>A0A9P3FYH3</accession>
<name>A0A9P3FYH3_9APHY</name>
<dbReference type="OrthoDB" id="21416at2759"/>
<feature type="compositionally biased region" description="Acidic residues" evidence="1">
    <location>
        <begin position="1"/>
        <end position="15"/>
    </location>
</feature>
<feature type="region of interest" description="Disordered" evidence="1">
    <location>
        <begin position="1"/>
        <end position="35"/>
    </location>
</feature>
<comment type="caution">
    <text evidence="2">The sequence shown here is derived from an EMBL/GenBank/DDBJ whole genome shotgun (WGS) entry which is preliminary data.</text>
</comment>
<protein>
    <submittedName>
        <fullName evidence="2">Uncharacterized protein</fullName>
    </submittedName>
</protein>
<sequence>MYVLDDEWVSEEDDLSPQPTSKKRSRRAEDQGVDTEYSALRLVPLEAKDGTTTVRSASAASGILRTLQVSTANDASARLEVTCGAQDMRLLSPHCARAQQEWSVEDPASTILQYLRHSDSDDPSTPLVPREWRAGLVAFSPDGHLLRVGAQLYSREHDGDYRRIGVSLLPEGTKCLEYVEEFSGHGAVIAVASRRPLIPTENPAASEKAANSEDDGSDSESDGLDDEDEPSVPQDDEAYESCSQCSSADDVESDSDSSASSDDSEDSDEDSAASDNEDADEDAQESAEESDLEVSGDDGVSEDDESEDESLDVEDRGTRRRRQTRRHRALRIDFPLSLDVFSSSKHIFHFSRNVANMLHDSPPAVHPNIPLVVWPLTGSEVLFADYEKKTYFTRTVGKVDATNFMGKPAPQMPDSDELISVHPTDAIHMVKCHFSPCGRYLHLALVRSQVTDDFVGKLYVLCTRIIVEALTYRLCTKRPTRSAPTLLHRVAAPLATLDGYAFEAPSCTFTWAPRELYVTSTAADTLKVHKIALFAPDALDTDLPALPPPATSDAPGGPQKDFLFFPGSDNVGVTFVLGDPTVLAAEYDEFKVADV</sequence>
<feature type="compositionally biased region" description="Acidic residues" evidence="1">
    <location>
        <begin position="212"/>
        <end position="239"/>
    </location>
</feature>
<evidence type="ECO:0000313" key="2">
    <source>
        <dbReference type="EMBL" id="GJE84886.1"/>
    </source>
</evidence>
<reference evidence="2 3" key="1">
    <citation type="submission" date="2021-08" db="EMBL/GenBank/DDBJ databases">
        <title>Draft Genome Sequence of Phanerochaete sordida strain YK-624.</title>
        <authorList>
            <person name="Mori T."/>
            <person name="Dohra H."/>
            <person name="Suzuki T."/>
            <person name="Kawagishi H."/>
            <person name="Hirai H."/>
        </authorList>
    </citation>
    <scope>NUCLEOTIDE SEQUENCE [LARGE SCALE GENOMIC DNA]</scope>
    <source>
        <strain evidence="2 3">YK-624</strain>
    </source>
</reference>
<keyword evidence="3" id="KW-1185">Reference proteome</keyword>
<dbReference type="Proteomes" id="UP000703269">
    <property type="component" value="Unassembled WGS sequence"/>
</dbReference>
<proteinExistence type="predicted"/>
<gene>
    <name evidence="2" type="ORF">PsYK624_009620</name>
</gene>